<dbReference type="AlphaFoldDB" id="A0A9P5SIX1"/>
<accession>A0A9P5SIX1</accession>
<dbReference type="Proteomes" id="UP000696485">
    <property type="component" value="Unassembled WGS sequence"/>
</dbReference>
<gene>
    <name evidence="2" type="ORF">BG006_009256</name>
</gene>
<evidence type="ECO:0000313" key="2">
    <source>
        <dbReference type="EMBL" id="KAF9327438.1"/>
    </source>
</evidence>
<dbReference type="EMBL" id="JAAAUY010000665">
    <property type="protein sequence ID" value="KAF9327438.1"/>
    <property type="molecule type" value="Genomic_DNA"/>
</dbReference>
<protein>
    <recommendedName>
        <fullName evidence="4">N-acetyltransferase domain-containing protein</fullName>
    </recommendedName>
</protein>
<organism evidence="2 3">
    <name type="scientific">Podila minutissima</name>
    <dbReference type="NCBI Taxonomy" id="64525"/>
    <lineage>
        <taxon>Eukaryota</taxon>
        <taxon>Fungi</taxon>
        <taxon>Fungi incertae sedis</taxon>
        <taxon>Mucoromycota</taxon>
        <taxon>Mortierellomycotina</taxon>
        <taxon>Mortierellomycetes</taxon>
        <taxon>Mortierellales</taxon>
        <taxon>Mortierellaceae</taxon>
        <taxon>Podila</taxon>
    </lineage>
</organism>
<evidence type="ECO:0000313" key="3">
    <source>
        <dbReference type="Proteomes" id="UP000696485"/>
    </source>
</evidence>
<dbReference type="InterPro" id="IPR016181">
    <property type="entry name" value="Acyl_CoA_acyltransferase"/>
</dbReference>
<feature type="compositionally biased region" description="Basic and acidic residues" evidence="1">
    <location>
        <begin position="323"/>
        <end position="346"/>
    </location>
</feature>
<comment type="caution">
    <text evidence="2">The sequence shown here is derived from an EMBL/GenBank/DDBJ whole genome shotgun (WGS) entry which is preliminary data.</text>
</comment>
<dbReference type="SUPFAM" id="SSF55729">
    <property type="entry name" value="Acyl-CoA N-acyltransferases (Nat)"/>
    <property type="match status" value="1"/>
</dbReference>
<evidence type="ECO:0008006" key="4">
    <source>
        <dbReference type="Google" id="ProtNLM"/>
    </source>
</evidence>
<evidence type="ECO:0000256" key="1">
    <source>
        <dbReference type="SAM" id="MobiDB-lite"/>
    </source>
</evidence>
<reference evidence="2" key="1">
    <citation type="journal article" date="2020" name="Fungal Divers.">
        <title>Resolving the Mortierellaceae phylogeny through synthesis of multi-gene phylogenetics and phylogenomics.</title>
        <authorList>
            <person name="Vandepol N."/>
            <person name="Liber J."/>
            <person name="Desiro A."/>
            <person name="Na H."/>
            <person name="Kennedy M."/>
            <person name="Barry K."/>
            <person name="Grigoriev I.V."/>
            <person name="Miller A.N."/>
            <person name="O'Donnell K."/>
            <person name="Stajich J.E."/>
            <person name="Bonito G."/>
        </authorList>
    </citation>
    <scope>NUCLEOTIDE SEQUENCE</scope>
    <source>
        <strain evidence="2">NVP1</strain>
    </source>
</reference>
<sequence>MVHEITVPKHRQQVIDIGDGLCMRWSTSADAENVAELVGDAFRFSSFGEKPDDELPGKHVPLMCCVRRLLSGHSLAMSEYDYALVENTLAAPGENPIIACAALHEIPSYYGCVMMNFGKPEQIACHRNYRNRGLVRRLMKEMIHPESEYRGHVIQFIPGIDYFYRQFGYEYALSSPDGREMSDLDSNIPKLEDGEQERYKLREAILDDVPYLTRLSANKETLFLHKTAVGTVYDERYWRHFVHDIYQPPHISWYDKSRTVTIIRDEKKGRDIGFNQHVYMNGLGWQKFALEEGVAIRDVIYPVMRQMVVLAKKQAKACHEYEMSKKEEEKEEKEGKNTAIEGEHSTLCESESPPEITTITFELSQEHPALEFLSSKFDPTPDEPDAMLYTRINDYAAFITKVAPALEERLARSRTFAGISATLQLHFFKKVEGMNAPGLQVVFENGKVVKAQDWKKPTPEQNVEAVCKRKVAKLPEPKVFQAQFYPLMFTQLLMGSRSARELIWANSDNAVQDSESRLLLDVLFPKVEHDIDLLIW</sequence>
<name>A0A9P5SIX1_9FUNG</name>
<dbReference type="Gene3D" id="3.40.630.30">
    <property type="match status" value="1"/>
</dbReference>
<proteinExistence type="predicted"/>
<feature type="region of interest" description="Disordered" evidence="1">
    <location>
        <begin position="323"/>
        <end position="352"/>
    </location>
</feature>
<keyword evidence="3" id="KW-1185">Reference proteome</keyword>